<reference evidence="2" key="1">
    <citation type="submission" date="2023-10" db="EMBL/GenBank/DDBJ databases">
        <title>Genome assemblies of two species of porcelain crab, Petrolisthes cinctipes and Petrolisthes manimaculis (Anomura: Porcellanidae).</title>
        <authorList>
            <person name="Angst P."/>
        </authorList>
    </citation>
    <scope>NUCLEOTIDE SEQUENCE</scope>
    <source>
        <strain evidence="2">PB745_01</strain>
        <tissue evidence="2">Gill</tissue>
    </source>
</reference>
<organism evidence="2 3">
    <name type="scientific">Petrolisthes cinctipes</name>
    <name type="common">Flat porcelain crab</name>
    <dbReference type="NCBI Taxonomy" id="88211"/>
    <lineage>
        <taxon>Eukaryota</taxon>
        <taxon>Metazoa</taxon>
        <taxon>Ecdysozoa</taxon>
        <taxon>Arthropoda</taxon>
        <taxon>Crustacea</taxon>
        <taxon>Multicrustacea</taxon>
        <taxon>Malacostraca</taxon>
        <taxon>Eumalacostraca</taxon>
        <taxon>Eucarida</taxon>
        <taxon>Decapoda</taxon>
        <taxon>Pleocyemata</taxon>
        <taxon>Anomura</taxon>
        <taxon>Galatheoidea</taxon>
        <taxon>Porcellanidae</taxon>
        <taxon>Petrolisthes</taxon>
    </lineage>
</organism>
<sequence>MTAQNQPQQVQEPPVSSQDHQRGAAVVIEARPVGDDIVKGTVAGFGSAAGGAAGGVGVVEQSGTVQTYPPLHAPSGPAGTPAAQASPSLRPQEIRKNPRRIVKK</sequence>
<dbReference type="AlphaFoldDB" id="A0AAE1GJI4"/>
<feature type="region of interest" description="Disordered" evidence="1">
    <location>
        <begin position="1"/>
        <end position="23"/>
    </location>
</feature>
<dbReference type="EMBL" id="JAWQEG010000107">
    <property type="protein sequence ID" value="KAK3894493.1"/>
    <property type="molecule type" value="Genomic_DNA"/>
</dbReference>
<proteinExistence type="predicted"/>
<feature type="compositionally biased region" description="Low complexity" evidence="1">
    <location>
        <begin position="1"/>
        <end position="18"/>
    </location>
</feature>
<feature type="region of interest" description="Disordered" evidence="1">
    <location>
        <begin position="66"/>
        <end position="104"/>
    </location>
</feature>
<name>A0AAE1GJI4_PETCI</name>
<protein>
    <submittedName>
        <fullName evidence="2">Uncharacterized protein</fullName>
    </submittedName>
</protein>
<evidence type="ECO:0000313" key="2">
    <source>
        <dbReference type="EMBL" id="KAK3894493.1"/>
    </source>
</evidence>
<gene>
    <name evidence="2" type="ORF">Pcinc_001749</name>
</gene>
<evidence type="ECO:0000256" key="1">
    <source>
        <dbReference type="SAM" id="MobiDB-lite"/>
    </source>
</evidence>
<evidence type="ECO:0000313" key="3">
    <source>
        <dbReference type="Proteomes" id="UP001286313"/>
    </source>
</evidence>
<dbReference type="Proteomes" id="UP001286313">
    <property type="component" value="Unassembled WGS sequence"/>
</dbReference>
<accession>A0AAE1GJI4</accession>
<comment type="caution">
    <text evidence="2">The sequence shown here is derived from an EMBL/GenBank/DDBJ whole genome shotgun (WGS) entry which is preliminary data.</text>
</comment>
<keyword evidence="3" id="KW-1185">Reference proteome</keyword>